<reference evidence="8 9" key="1">
    <citation type="journal article" date="2017" name="Genome Announc.">
        <title>Draft Genome Sequence of Romboutsia weinsteinii sp. nov. Strain CCRI-19649(T) Isolated from Surface Water.</title>
        <authorList>
            <person name="Maheux A.F."/>
            <person name="Boudreau D.K."/>
            <person name="Berube E."/>
            <person name="Boissinot M."/>
            <person name="Cantin P."/>
            <person name="Raymond F."/>
            <person name="Corbeil J."/>
            <person name="Omar R.F."/>
            <person name="Bergeron M.G."/>
        </authorList>
    </citation>
    <scope>NUCLEOTIDE SEQUENCE [LARGE SCALE GENOMIC DNA]</scope>
    <source>
        <strain evidence="8 9">CCRI-19649</strain>
    </source>
</reference>
<proteinExistence type="predicted"/>
<dbReference type="PANTHER" id="PTHR45008">
    <property type="entry name" value="PTS SYSTEM GLUCOSE-SPECIFIC EIIA COMPONENT"/>
    <property type="match status" value="1"/>
</dbReference>
<evidence type="ECO:0000256" key="2">
    <source>
        <dbReference type="ARBA" id="ARBA00022448"/>
    </source>
</evidence>
<dbReference type="Proteomes" id="UP000215694">
    <property type="component" value="Unassembled WGS sequence"/>
</dbReference>
<gene>
    <name evidence="8" type="ORF">CHL78_013265</name>
</gene>
<evidence type="ECO:0000313" key="8">
    <source>
        <dbReference type="EMBL" id="RDY26454.1"/>
    </source>
</evidence>
<dbReference type="OrthoDB" id="92465at2"/>
<dbReference type="PROSITE" id="PS00371">
    <property type="entry name" value="PTS_EIIA_TYPE_1_HIS"/>
    <property type="match status" value="1"/>
</dbReference>
<keyword evidence="3 8" id="KW-0762">Sugar transport</keyword>
<evidence type="ECO:0000256" key="3">
    <source>
        <dbReference type="ARBA" id="ARBA00022597"/>
    </source>
</evidence>
<evidence type="ECO:0000313" key="9">
    <source>
        <dbReference type="Proteomes" id="UP000215694"/>
    </source>
</evidence>
<evidence type="ECO:0000256" key="6">
    <source>
        <dbReference type="ARBA" id="ARBA00022777"/>
    </source>
</evidence>
<comment type="subcellular location">
    <subcellularLocation>
        <location evidence="1">Cytoplasm</location>
    </subcellularLocation>
</comment>
<dbReference type="GO" id="GO:0005737">
    <property type="term" value="C:cytoplasm"/>
    <property type="evidence" value="ECO:0007669"/>
    <property type="project" value="UniProtKB-SubCell"/>
</dbReference>
<keyword evidence="4" id="KW-0808">Transferase</keyword>
<dbReference type="Pfam" id="PF00358">
    <property type="entry name" value="PTS_EIIA_1"/>
    <property type="match status" value="1"/>
</dbReference>
<dbReference type="AlphaFoldDB" id="A0A371J182"/>
<comment type="caution">
    <text evidence="8">The sequence shown here is derived from an EMBL/GenBank/DDBJ whole genome shotgun (WGS) entry which is preliminary data.</text>
</comment>
<keyword evidence="2" id="KW-0813">Transport</keyword>
<dbReference type="SUPFAM" id="SSF51261">
    <property type="entry name" value="Duplicated hybrid motif"/>
    <property type="match status" value="1"/>
</dbReference>
<dbReference type="InterPro" id="IPR011055">
    <property type="entry name" value="Dup_hybrid_motif"/>
</dbReference>
<evidence type="ECO:0000256" key="1">
    <source>
        <dbReference type="ARBA" id="ARBA00004496"/>
    </source>
</evidence>
<dbReference type="Gene3D" id="2.70.70.10">
    <property type="entry name" value="Glucose Permease (Domain IIA)"/>
    <property type="match status" value="1"/>
</dbReference>
<dbReference type="PROSITE" id="PS51093">
    <property type="entry name" value="PTS_EIIA_TYPE_1"/>
    <property type="match status" value="1"/>
</dbReference>
<keyword evidence="9" id="KW-1185">Reference proteome</keyword>
<dbReference type="GO" id="GO:0009401">
    <property type="term" value="P:phosphoenolpyruvate-dependent sugar phosphotransferase system"/>
    <property type="evidence" value="ECO:0007669"/>
    <property type="project" value="UniProtKB-KW"/>
</dbReference>
<sequence>MSFFKNIFRGKQENTEEIAILTNGKLVDISQVPDQVFSTRMMGDGFAMDTIDGKIFSPVAGKVEVVFQTKHAVAITSNDGREILIHLGVDTVNLDGKGFEVFVQVGQEVKVGDKLVDMDVNFVEKNAKSSMPIVVFTNLNEDEAVEINEGNATVGELNRIKIIKK</sequence>
<dbReference type="InterPro" id="IPR050890">
    <property type="entry name" value="PTS_EIIA_component"/>
</dbReference>
<evidence type="ECO:0000256" key="4">
    <source>
        <dbReference type="ARBA" id="ARBA00022679"/>
    </source>
</evidence>
<accession>A0A371J182</accession>
<feature type="domain" description="PTS EIIA type-1" evidence="7">
    <location>
        <begin position="34"/>
        <end position="138"/>
    </location>
</feature>
<name>A0A371J182_9FIRM</name>
<protein>
    <submittedName>
        <fullName evidence="8">PTS glucose transporter subunit IIA</fullName>
    </submittedName>
</protein>
<dbReference type="RefSeq" id="WP_094369375.1">
    <property type="nucleotide sequence ID" value="NZ_NOJY02000026.1"/>
</dbReference>
<keyword evidence="6" id="KW-0418">Kinase</keyword>
<dbReference type="PANTHER" id="PTHR45008:SF1">
    <property type="entry name" value="PTS SYSTEM GLUCOSE-SPECIFIC EIIA COMPONENT"/>
    <property type="match status" value="1"/>
</dbReference>
<dbReference type="FunFam" id="2.70.70.10:FF:000001">
    <property type="entry name" value="PTS system glucose-specific IIA component"/>
    <property type="match status" value="1"/>
</dbReference>
<dbReference type="GO" id="GO:0016301">
    <property type="term" value="F:kinase activity"/>
    <property type="evidence" value="ECO:0007669"/>
    <property type="project" value="UniProtKB-KW"/>
</dbReference>
<evidence type="ECO:0000259" key="7">
    <source>
        <dbReference type="PROSITE" id="PS51093"/>
    </source>
</evidence>
<organism evidence="8 9">
    <name type="scientific">Romboutsia weinsteinii</name>
    <dbReference type="NCBI Taxonomy" id="2020949"/>
    <lineage>
        <taxon>Bacteria</taxon>
        <taxon>Bacillati</taxon>
        <taxon>Bacillota</taxon>
        <taxon>Clostridia</taxon>
        <taxon>Peptostreptococcales</taxon>
        <taxon>Peptostreptococcaceae</taxon>
        <taxon>Romboutsia</taxon>
    </lineage>
</organism>
<dbReference type="InterPro" id="IPR001127">
    <property type="entry name" value="PTS_EIIA_1_perm"/>
</dbReference>
<evidence type="ECO:0000256" key="5">
    <source>
        <dbReference type="ARBA" id="ARBA00022683"/>
    </source>
</evidence>
<dbReference type="EMBL" id="NOJY02000026">
    <property type="protein sequence ID" value="RDY26454.1"/>
    <property type="molecule type" value="Genomic_DNA"/>
</dbReference>
<keyword evidence="5" id="KW-0598">Phosphotransferase system</keyword>
<dbReference type="NCBIfam" id="TIGR00830">
    <property type="entry name" value="PTBA"/>
    <property type="match status" value="1"/>
</dbReference>